<dbReference type="InterPro" id="IPR000672">
    <property type="entry name" value="THF_DH/CycHdrlase"/>
</dbReference>
<evidence type="ECO:0000256" key="10">
    <source>
        <dbReference type="ARBA" id="ARBA00023268"/>
    </source>
</evidence>
<dbReference type="CDD" id="cd01080">
    <property type="entry name" value="NAD_bind_m-THF_DH_Cyclohyd"/>
    <property type="match status" value="1"/>
</dbReference>
<comment type="similarity">
    <text evidence="11">Belongs to the tetrahydrofolate dehydrogenase/cyclohydrolase family.</text>
</comment>
<dbReference type="PRINTS" id="PR00085">
    <property type="entry name" value="THFDHDRGNASE"/>
</dbReference>
<dbReference type="EMBL" id="CP075585">
    <property type="protein sequence ID" value="QZA58742.1"/>
    <property type="molecule type" value="Genomic_DNA"/>
</dbReference>
<sequence length="288" mass="31569">MKLIDGISIAKTIQERIKSSIAKLKTRPPGLAFVRVGDNPASHSYIRMKKKRCQEVGIISFDVELPSHVSEAQVILEIKRLNLDSAVDSILVQLPLPKHINPFLIMQMIDPEKDVDGFNPFNMGKLLLGERDGFIPCTPHGIHVLLTQSQIPLLGKHVVIVGRSNIVGKPLAALLMQKAPHCNATVTLVHSFSEKLEEICKQADILIAAIGKPAFIKKNMVKPRATVIDVGINHIINNQGEKQIVGDVAFDEVAPHCSYITPVPGGVGPMTISMLLANTLLSYQRKIK</sequence>
<evidence type="ECO:0000256" key="8">
    <source>
        <dbReference type="ARBA" id="ARBA00023102"/>
    </source>
</evidence>
<dbReference type="PROSITE" id="PS00766">
    <property type="entry name" value="THF_DHG_CYH_1"/>
    <property type="match status" value="1"/>
</dbReference>
<keyword evidence="15" id="KW-1185">Reference proteome</keyword>
<evidence type="ECO:0000256" key="7">
    <source>
        <dbReference type="ARBA" id="ARBA00023002"/>
    </source>
</evidence>
<keyword evidence="10 11" id="KW-0511">Multifunctional enzyme</keyword>
<keyword evidence="8 11" id="KW-0368">Histidine biosynthesis</keyword>
<comment type="subunit">
    <text evidence="11">Homodimer.</text>
</comment>
<keyword evidence="2 11" id="KW-0554">One-carbon metabolism</keyword>
<protein>
    <recommendedName>
        <fullName evidence="11">Bifunctional protein FolD</fullName>
    </recommendedName>
    <domain>
        <recommendedName>
            <fullName evidence="11">Methylenetetrahydrofolate dehydrogenase</fullName>
            <ecNumber evidence="11">1.5.1.5</ecNumber>
        </recommendedName>
    </domain>
    <domain>
        <recommendedName>
            <fullName evidence="11">Methenyltetrahydrofolate cyclohydrolase</fullName>
            <ecNumber evidence="11">3.5.4.9</ecNumber>
        </recommendedName>
    </domain>
</protein>
<dbReference type="SUPFAM" id="SSF51735">
    <property type="entry name" value="NAD(P)-binding Rossmann-fold domains"/>
    <property type="match status" value="1"/>
</dbReference>
<dbReference type="Pfam" id="PF00763">
    <property type="entry name" value="THF_DHG_CYH"/>
    <property type="match status" value="1"/>
</dbReference>
<comment type="function">
    <text evidence="11">Catalyzes the oxidation of 5,10-methylenetetrahydrofolate to 5,10-methenyltetrahydrofolate and then the hydrolysis of 5,10-methenyltetrahydrofolate to 10-formyltetrahydrofolate.</text>
</comment>
<keyword evidence="7 11" id="KW-0560">Oxidoreductase</keyword>
<feature type="domain" description="Tetrahydrofolate dehydrogenase/cyclohydrolase catalytic" evidence="12">
    <location>
        <begin position="4"/>
        <end position="116"/>
    </location>
</feature>
<dbReference type="RefSeq" id="WP_194845671.1">
    <property type="nucleotide sequence ID" value="NZ_CP075585.1"/>
</dbReference>
<dbReference type="PROSITE" id="PS00767">
    <property type="entry name" value="THF_DHG_CYH_2"/>
    <property type="match status" value="1"/>
</dbReference>
<dbReference type="InterPro" id="IPR020630">
    <property type="entry name" value="THF_DH/CycHdrlase_cat_dom"/>
</dbReference>
<feature type="binding site" evidence="11">
    <location>
        <position position="232"/>
    </location>
    <ligand>
        <name>NADP(+)</name>
        <dbReference type="ChEBI" id="CHEBI:58349"/>
    </ligand>
</feature>
<evidence type="ECO:0000256" key="6">
    <source>
        <dbReference type="ARBA" id="ARBA00022857"/>
    </source>
</evidence>
<dbReference type="PANTHER" id="PTHR48099:SF5">
    <property type="entry name" value="C-1-TETRAHYDROFOLATE SYNTHASE, CYTOPLASMIC"/>
    <property type="match status" value="1"/>
</dbReference>
<dbReference type="InterPro" id="IPR020631">
    <property type="entry name" value="THF_DH/CycHdrlase_NAD-bd_dom"/>
</dbReference>
<comment type="catalytic activity">
    <reaction evidence="11">
        <text>(6R)-5,10-methenyltetrahydrofolate + H2O = (6R)-10-formyltetrahydrofolate + H(+)</text>
        <dbReference type="Rhea" id="RHEA:23700"/>
        <dbReference type="ChEBI" id="CHEBI:15377"/>
        <dbReference type="ChEBI" id="CHEBI:15378"/>
        <dbReference type="ChEBI" id="CHEBI:57455"/>
        <dbReference type="ChEBI" id="CHEBI:195366"/>
        <dbReference type="EC" id="3.5.4.9"/>
    </reaction>
</comment>
<dbReference type="EC" id="1.5.1.5" evidence="11"/>
<evidence type="ECO:0000256" key="5">
    <source>
        <dbReference type="ARBA" id="ARBA00022801"/>
    </source>
</evidence>
<comment type="pathway">
    <text evidence="1 11">One-carbon metabolism; tetrahydrofolate interconversion.</text>
</comment>
<evidence type="ECO:0000256" key="11">
    <source>
        <dbReference type="HAMAP-Rule" id="MF_01576"/>
    </source>
</evidence>
<evidence type="ECO:0000313" key="14">
    <source>
        <dbReference type="EMBL" id="QZA58742.1"/>
    </source>
</evidence>
<keyword evidence="9 11" id="KW-0486">Methionine biosynthesis</keyword>
<dbReference type="Proteomes" id="UP000822862">
    <property type="component" value="Chromosome"/>
</dbReference>
<dbReference type="Gene3D" id="3.40.50.10860">
    <property type="entry name" value="Leucine Dehydrogenase, chain A, domain 1"/>
    <property type="match status" value="1"/>
</dbReference>
<keyword evidence="6 11" id="KW-0521">NADP</keyword>
<evidence type="ECO:0000256" key="1">
    <source>
        <dbReference type="ARBA" id="ARBA00004777"/>
    </source>
</evidence>
<dbReference type="InterPro" id="IPR036291">
    <property type="entry name" value="NAD(P)-bd_dom_sf"/>
</dbReference>
<evidence type="ECO:0000259" key="12">
    <source>
        <dbReference type="Pfam" id="PF00763"/>
    </source>
</evidence>
<dbReference type="InterPro" id="IPR020867">
    <property type="entry name" value="THF_DH/CycHdrlase_CS"/>
</dbReference>
<gene>
    <name evidence="11" type="primary">folD</name>
    <name evidence="14" type="ORF">RHAB15C_0000621</name>
</gene>
<evidence type="ECO:0000313" key="15">
    <source>
        <dbReference type="Proteomes" id="UP000822862"/>
    </source>
</evidence>
<evidence type="ECO:0000256" key="2">
    <source>
        <dbReference type="ARBA" id="ARBA00022563"/>
    </source>
</evidence>
<dbReference type="Pfam" id="PF02882">
    <property type="entry name" value="THF_DHG_CYH_C"/>
    <property type="match status" value="1"/>
</dbReference>
<dbReference type="EC" id="3.5.4.9" evidence="11"/>
<feature type="domain" description="Tetrahydrofolate dehydrogenase/cyclohydrolase NAD(P)-binding" evidence="13">
    <location>
        <begin position="136"/>
        <end position="285"/>
    </location>
</feature>
<dbReference type="InterPro" id="IPR046346">
    <property type="entry name" value="Aminoacid_DH-like_N_sf"/>
</dbReference>
<name>A0ABX8Z2G0_9BACT</name>
<dbReference type="HAMAP" id="MF_01576">
    <property type="entry name" value="THF_DHG_CYH"/>
    <property type="match status" value="1"/>
</dbReference>
<reference evidence="14 15" key="1">
    <citation type="submission" date="2021-05" db="EMBL/GenBank/DDBJ databases">
        <title>Ecology and evolution of chlamydial symbionts of arthropods.</title>
        <authorList>
            <person name="Halter T."/>
            <person name="Sixt B.S."/>
            <person name="Toenshoff E.R."/>
            <person name="Koestlbacher S."/>
            <person name="Schulz F."/>
            <person name="Kostanjsek R."/>
            <person name="Collingro A."/>
            <person name="Hendrickx F."/>
            <person name="Horn M."/>
        </authorList>
    </citation>
    <scope>NUCLEOTIDE SEQUENCE [LARGE SCALE GENOMIC DNA]</scope>
    <source>
        <strain evidence="14 15">15C</strain>
    </source>
</reference>
<evidence type="ECO:0000256" key="9">
    <source>
        <dbReference type="ARBA" id="ARBA00023167"/>
    </source>
</evidence>
<feature type="binding site" evidence="11">
    <location>
        <begin position="162"/>
        <end position="164"/>
    </location>
    <ligand>
        <name>NADP(+)</name>
        <dbReference type="ChEBI" id="CHEBI:58349"/>
    </ligand>
</feature>
<comment type="caution">
    <text evidence="11">Lacks conserved residue(s) required for the propagation of feature annotation.</text>
</comment>
<evidence type="ECO:0000259" key="13">
    <source>
        <dbReference type="Pfam" id="PF02882"/>
    </source>
</evidence>
<evidence type="ECO:0000256" key="3">
    <source>
        <dbReference type="ARBA" id="ARBA00022605"/>
    </source>
</evidence>
<dbReference type="SUPFAM" id="SSF53223">
    <property type="entry name" value="Aminoacid dehydrogenase-like, N-terminal domain"/>
    <property type="match status" value="1"/>
</dbReference>
<dbReference type="NCBIfam" id="NF010783">
    <property type="entry name" value="PRK14186.1"/>
    <property type="match status" value="1"/>
</dbReference>
<keyword evidence="4 11" id="KW-0658">Purine biosynthesis</keyword>
<evidence type="ECO:0000256" key="4">
    <source>
        <dbReference type="ARBA" id="ARBA00022755"/>
    </source>
</evidence>
<dbReference type="PANTHER" id="PTHR48099">
    <property type="entry name" value="C-1-TETRAHYDROFOLATE SYNTHASE, CYTOPLASMIC-RELATED"/>
    <property type="match status" value="1"/>
</dbReference>
<dbReference type="Gene3D" id="3.40.50.720">
    <property type="entry name" value="NAD(P)-binding Rossmann-like Domain"/>
    <property type="match status" value="1"/>
</dbReference>
<accession>A0ABX8Z2G0</accession>
<comment type="catalytic activity">
    <reaction evidence="11">
        <text>(6R)-5,10-methylene-5,6,7,8-tetrahydrofolate + NADP(+) = (6R)-5,10-methenyltetrahydrofolate + NADPH</text>
        <dbReference type="Rhea" id="RHEA:22812"/>
        <dbReference type="ChEBI" id="CHEBI:15636"/>
        <dbReference type="ChEBI" id="CHEBI:57455"/>
        <dbReference type="ChEBI" id="CHEBI:57783"/>
        <dbReference type="ChEBI" id="CHEBI:58349"/>
        <dbReference type="EC" id="1.5.1.5"/>
    </reaction>
</comment>
<keyword evidence="3 11" id="KW-0028">Amino-acid biosynthesis</keyword>
<organism evidence="14 15">
    <name type="scientific">Candidatus Rhabdochlamydia porcellionis</name>
    <dbReference type="NCBI Taxonomy" id="225148"/>
    <lineage>
        <taxon>Bacteria</taxon>
        <taxon>Pseudomonadati</taxon>
        <taxon>Chlamydiota</taxon>
        <taxon>Chlamydiia</taxon>
        <taxon>Parachlamydiales</taxon>
        <taxon>Candidatus Rhabdochlamydiaceae</taxon>
        <taxon>Candidatus Rhabdochlamydia</taxon>
    </lineage>
</organism>
<proteinExistence type="inferred from homology"/>
<keyword evidence="5 11" id="KW-0378">Hydrolase</keyword>